<sequence length="328" mass="34081">MRDPYSVLGVAKNASEKDIKSAFRKLAKKYHPDTNADDPTAQARFAEISQAYEILGDKDKRGQFDRGEIDAEGKPKFAGFSGFGGGSGGASANPFGGRAGAGGFDFRSAGGGGPQGFEFRSGGGGGEGVFSDIFEQAFGGFGGARRGSAGGGARVPTKGEDLRATLKVRLEDTVGEEKVEAIFPSGKRLAIRLPDGVENGQVIRLKGQGQPSVSGGEPGDALVTIEFAEHPRFRVEGRDLVGTVRVPLADAVLGGKVFVATLGGRVAMNIKPWTDFGRTLRLKGKGLSTKGGGHGDLRVTVEIALPEGGDPELTALMKARREASGGED</sequence>
<keyword evidence="2" id="KW-1185">Reference proteome</keyword>
<accession>A0ACD4NKK7</accession>
<dbReference type="Proteomes" id="UP001163223">
    <property type="component" value="Chromosome"/>
</dbReference>
<reference evidence="1" key="1">
    <citation type="submission" date="2022-11" db="EMBL/GenBank/DDBJ databases">
        <title>beta-Carotene-producing bacterium, Jeongeuplla avenae sp. nov., alleviates the salt stress of Arabidopsis seedlings.</title>
        <authorList>
            <person name="Jiang L."/>
            <person name="Lee J."/>
        </authorList>
    </citation>
    <scope>NUCLEOTIDE SEQUENCE</scope>
    <source>
        <strain evidence="1">DY_R2A_6</strain>
    </source>
</reference>
<protein>
    <submittedName>
        <fullName evidence="1">DnaJ domain-containing protein</fullName>
    </submittedName>
</protein>
<dbReference type="EMBL" id="CP113520">
    <property type="protein sequence ID" value="WAJ27302.1"/>
    <property type="molecule type" value="Genomic_DNA"/>
</dbReference>
<evidence type="ECO:0000313" key="2">
    <source>
        <dbReference type="Proteomes" id="UP001163223"/>
    </source>
</evidence>
<gene>
    <name evidence="1" type="ORF">OXU80_20990</name>
</gene>
<organism evidence="1 2">
    <name type="scientific">Antarcticirhabdus aurantiaca</name>
    <dbReference type="NCBI Taxonomy" id="2606717"/>
    <lineage>
        <taxon>Bacteria</taxon>
        <taxon>Pseudomonadati</taxon>
        <taxon>Pseudomonadota</taxon>
        <taxon>Alphaproteobacteria</taxon>
        <taxon>Hyphomicrobiales</taxon>
        <taxon>Aurantimonadaceae</taxon>
        <taxon>Antarcticirhabdus</taxon>
    </lineage>
</organism>
<evidence type="ECO:0000313" key="1">
    <source>
        <dbReference type="EMBL" id="WAJ27302.1"/>
    </source>
</evidence>
<name>A0ACD4NKK7_9HYPH</name>
<proteinExistence type="predicted"/>